<evidence type="ECO:0000313" key="3">
    <source>
        <dbReference type="Proteomes" id="UP001515480"/>
    </source>
</evidence>
<evidence type="ECO:0000313" key="2">
    <source>
        <dbReference type="EMBL" id="KAL1525971.1"/>
    </source>
</evidence>
<protein>
    <submittedName>
        <fullName evidence="2">Uncharacterized protein</fullName>
    </submittedName>
</protein>
<dbReference type="Proteomes" id="UP001515480">
    <property type="component" value="Unassembled WGS sequence"/>
</dbReference>
<organism evidence="2 3">
    <name type="scientific">Prymnesium parvum</name>
    <name type="common">Toxic golden alga</name>
    <dbReference type="NCBI Taxonomy" id="97485"/>
    <lineage>
        <taxon>Eukaryota</taxon>
        <taxon>Haptista</taxon>
        <taxon>Haptophyta</taxon>
        <taxon>Prymnesiophyceae</taxon>
        <taxon>Prymnesiales</taxon>
        <taxon>Prymnesiaceae</taxon>
        <taxon>Prymnesium</taxon>
    </lineage>
</organism>
<proteinExistence type="predicted"/>
<sequence length="669" mass="72251">MPLEVALVLHGKVGDLPRPGRAPPQLRAADDALPSPHLLAMCYASFLRHVLGPNAHHAALDVIGHSWTPLLGPLLDRLYARSLVASRHQPPPRRRGFRCAHAAIDAATCHRTFCHLLGVSRALQLKAEVEERRARSYAAVILSRWDVLWRAPLRLPSLPGWAGAGGGVFWLPRLCALLAPHATAATPPRQEQKRQWRSKACGGAASDFTASPQAAECAPSGWRGCHRDQTDEARRLLLLDFWLVTRDSAAADAFGGMAANFSSLSHTIVERFASPSSRAAREVVAMGHSYYAAQLVLVMNATLRFALNPGIDFTLGRDWGSTNCAALRPRCASAYCNGTDVLPAPWRQRWAAPRDPEPWVGRLSFGGQGPLRESCEAGYFSCLHGSRMCDEAELDAEPMDRVAPRALFLACASAASCESLRRRNASRTEAEHAALSALCAGLLVDLWARVWAAAPRARRPAADEQARRRRRRRRRRTRPSPPPPLGVAARAQAARRLVEAQAAALLRAAPPPPPPSLARRAECVALAARSRHGAARVHGLAGACLPLAAAGGGGGGACASRGGGAGGVLFRGVGRGVDLRAACVGKCLECARCGYVSWSAERRECRWYEACDVDALHAAASTDFWTAQVDRQKVDKWRAWCTLPSVLAKPPTSICRRFVPAVHLNRSHG</sequence>
<reference evidence="2 3" key="1">
    <citation type="journal article" date="2024" name="Science">
        <title>Giant polyketide synthase enzymes in the biosynthesis of giant marine polyether toxins.</title>
        <authorList>
            <person name="Fallon T.R."/>
            <person name="Shende V.V."/>
            <person name="Wierzbicki I.H."/>
            <person name="Pendleton A.L."/>
            <person name="Watervoot N.F."/>
            <person name="Auber R.P."/>
            <person name="Gonzalez D.J."/>
            <person name="Wisecaver J.H."/>
            <person name="Moore B.S."/>
        </authorList>
    </citation>
    <scope>NUCLEOTIDE SEQUENCE [LARGE SCALE GENOMIC DNA]</scope>
    <source>
        <strain evidence="2 3">12B1</strain>
    </source>
</reference>
<dbReference type="AlphaFoldDB" id="A0AB34JYI3"/>
<comment type="caution">
    <text evidence="2">The sequence shown here is derived from an EMBL/GenBank/DDBJ whole genome shotgun (WGS) entry which is preliminary data.</text>
</comment>
<feature type="region of interest" description="Disordered" evidence="1">
    <location>
        <begin position="458"/>
        <end position="489"/>
    </location>
</feature>
<keyword evidence="3" id="KW-1185">Reference proteome</keyword>
<name>A0AB34JYI3_PRYPA</name>
<gene>
    <name evidence="2" type="ORF">AB1Y20_020797</name>
</gene>
<dbReference type="EMBL" id="JBGBPQ010000004">
    <property type="protein sequence ID" value="KAL1525971.1"/>
    <property type="molecule type" value="Genomic_DNA"/>
</dbReference>
<accession>A0AB34JYI3</accession>
<evidence type="ECO:0000256" key="1">
    <source>
        <dbReference type="SAM" id="MobiDB-lite"/>
    </source>
</evidence>
<feature type="compositionally biased region" description="Basic residues" evidence="1">
    <location>
        <begin position="467"/>
        <end position="478"/>
    </location>
</feature>